<gene>
    <name evidence="1" type="ORF">SAMN02744645_2374</name>
</gene>
<dbReference type="EMBL" id="FQXA01000003">
    <property type="protein sequence ID" value="SHH04695.1"/>
    <property type="molecule type" value="Genomic_DNA"/>
</dbReference>
<organism evidence="1 2">
    <name type="scientific">Stutzerimonas xanthomarina DSM 18231</name>
    <dbReference type="NCBI Taxonomy" id="1403346"/>
    <lineage>
        <taxon>Bacteria</taxon>
        <taxon>Pseudomonadati</taxon>
        <taxon>Pseudomonadota</taxon>
        <taxon>Gammaproteobacteria</taxon>
        <taxon>Pseudomonadales</taxon>
        <taxon>Pseudomonadaceae</taxon>
        <taxon>Stutzerimonas</taxon>
    </lineage>
</organism>
<accession>A0A1M5PS78</accession>
<dbReference type="Proteomes" id="UP000184000">
    <property type="component" value="Unassembled WGS sequence"/>
</dbReference>
<sequence length="112" mass="12227">MRRFASISLLSQSAVDDLPTYVRQACQQAVLRRDRDALSGHRHLQIFSQRVEIAARQLPNPYGSLHTVAAVDAGATRLDAELLDQFGVQPLDIDVLKMLGGATPSNKQNSTG</sequence>
<evidence type="ECO:0000313" key="1">
    <source>
        <dbReference type="EMBL" id="SHH04695.1"/>
    </source>
</evidence>
<dbReference type="AlphaFoldDB" id="A0A1M5PS78"/>
<proteinExistence type="predicted"/>
<name>A0A1M5PS78_9GAMM</name>
<protein>
    <submittedName>
        <fullName evidence="1">Uncharacterized protein</fullName>
    </submittedName>
</protein>
<evidence type="ECO:0000313" key="2">
    <source>
        <dbReference type="Proteomes" id="UP000184000"/>
    </source>
</evidence>
<reference evidence="1 2" key="1">
    <citation type="submission" date="2016-11" db="EMBL/GenBank/DDBJ databases">
        <authorList>
            <person name="Jaros S."/>
            <person name="Januszkiewicz K."/>
            <person name="Wedrychowicz H."/>
        </authorList>
    </citation>
    <scope>NUCLEOTIDE SEQUENCE [LARGE SCALE GENOMIC DNA]</scope>
    <source>
        <strain evidence="1 2">DSM 18231</strain>
    </source>
</reference>